<reference evidence="2" key="1">
    <citation type="submission" date="2020-10" db="EMBL/GenBank/DDBJ databases">
        <title>De novo genome project of the cellulose decomposer Thermobifida halotolerans type strain.</title>
        <authorList>
            <person name="Nagy I."/>
            <person name="Horvath B."/>
            <person name="Kukolya J."/>
            <person name="Nagy I."/>
            <person name="Orsini M."/>
        </authorList>
    </citation>
    <scope>NUCLEOTIDE SEQUENCE</scope>
    <source>
        <strain evidence="2">DSM 44931</strain>
    </source>
</reference>
<dbReference type="InterPro" id="IPR027417">
    <property type="entry name" value="P-loop_NTPase"/>
</dbReference>
<keyword evidence="3" id="KW-1185">Reference proteome</keyword>
<dbReference type="KEGG" id="thao:NI17_008015"/>
<evidence type="ECO:0000313" key="2">
    <source>
        <dbReference type="EMBL" id="UOE21081.1"/>
    </source>
</evidence>
<keyword evidence="2" id="KW-0547">Nucleotide-binding</keyword>
<dbReference type="AlphaFoldDB" id="A0A399FWS2"/>
<dbReference type="RefSeq" id="WP_068690547.1">
    <property type="nucleotide sequence ID" value="NZ_CP063196.1"/>
</dbReference>
<dbReference type="Proteomes" id="UP000265719">
    <property type="component" value="Chromosome"/>
</dbReference>
<evidence type="ECO:0000313" key="3">
    <source>
        <dbReference type="Proteomes" id="UP000265719"/>
    </source>
</evidence>
<dbReference type="OrthoDB" id="6400788at2"/>
<organism evidence="2 3">
    <name type="scientific">Thermobifida halotolerans</name>
    <dbReference type="NCBI Taxonomy" id="483545"/>
    <lineage>
        <taxon>Bacteria</taxon>
        <taxon>Bacillati</taxon>
        <taxon>Actinomycetota</taxon>
        <taxon>Actinomycetes</taxon>
        <taxon>Streptosporangiales</taxon>
        <taxon>Nocardiopsidaceae</taxon>
        <taxon>Thermobifida</taxon>
    </lineage>
</organism>
<proteinExistence type="predicted"/>
<accession>A0A399FWS2</accession>
<keyword evidence="2" id="KW-0067">ATP-binding</keyword>
<evidence type="ECO:0000256" key="1">
    <source>
        <dbReference type="SAM" id="MobiDB-lite"/>
    </source>
</evidence>
<name>A0A399FWS2_9ACTN</name>
<sequence length="1024" mass="114357">MADVFRGYLCWDLEKAATTINTEAVSPSAAVFLATHAPLRIRRSHIQGRDLVSTDTMVNEHEVLRDFLERRPDTGTLLMPIIGDSGSGKSHLVRWVKERFPRSDRHHVIYLEKAKTSLKAVIETLLEGVNDKNLDRLREDIRSFSTRMDAEALARRLVNSLNEALAATKPAELSGAARALAGPGGLAILLQDPHIQEHMLQQDKFIPQFAERLLHDRREGVQERPPAFTVDDLPLNVNDVGQAAQVSQKLLKLLLSRSELRTAAVDLLNKHWEAAVKSVSSLSSGRLHEAMLQVRQAYARQGKEIVLLIEDFALIQGVQRDLLDAITEAANRYGNAQYAPIRTLMAVTKGYFREFLPETAISRISAATMGYVYDLDVPFNETDTGTEVIASFVGRYLNAARVGRTELERRGPDDVPNACEECPFQEPCHEGFGATAEGYGLYPFNRSALVRTVHSVAPKEEPWAFVPRTVLGSVIRPVLVEHADALAKGAFPDNRFRDRFPLTDIDSPLPENVGEFVAAVDELDGERRKNVLEMWADAPHNPHHVPPTVLEAFGLPPLPQRDDRSFTETASLPKPRNTAVESAPKSTAPETDIPASIRRKLQTISDWNSRKKLLPQEEAREIRTIIVDTIRRRYLWLSPPLREQSTDVIRRALPPKSTSVSIEGANAENLPGVENAPVRFRRTAANSLFFQNLILANNNVGRPRSEDMRRLASFAEEKTDVLMTAIQRHLGTSDDDLVLGLRASLLGAALAGQATPDMTEPELLSAAFDYGQDWERGDTAIRSAGWTRTLGRHLEHRKLLVDTLRSSLGVAQGTGSVRMIDAARALPLLRRATEKWEWELEGRRLPEWMSKAVGNFSSWNQWMEEHAELLRGRLQEIRRRLPRGVNGRETVKAVETALNEARKVGLLSALSPGDLARLQELLPRLAKANWQVVSHLETDLERAANEKHSPNQRRLSLISAVTRDRGSVLTDIQEFLTISDRWLDSALVQATNRSGSLGDAAARELQEVMAEWASLISQEGEQDR</sequence>
<dbReference type="SUPFAM" id="SSF52540">
    <property type="entry name" value="P-loop containing nucleoside triphosphate hydrolases"/>
    <property type="match status" value="1"/>
</dbReference>
<dbReference type="NCBIfam" id="NF041065">
    <property type="entry name" value="DpdH"/>
    <property type="match status" value="1"/>
</dbReference>
<protein>
    <submittedName>
        <fullName evidence="2">ATP-binding protein</fullName>
    </submittedName>
</protein>
<dbReference type="GO" id="GO:0005524">
    <property type="term" value="F:ATP binding"/>
    <property type="evidence" value="ECO:0007669"/>
    <property type="project" value="UniProtKB-KW"/>
</dbReference>
<dbReference type="EMBL" id="CP063196">
    <property type="protein sequence ID" value="UOE21081.1"/>
    <property type="molecule type" value="Genomic_DNA"/>
</dbReference>
<gene>
    <name evidence="2" type="ORF">NI17_008015</name>
</gene>
<feature type="region of interest" description="Disordered" evidence="1">
    <location>
        <begin position="560"/>
        <end position="592"/>
    </location>
</feature>